<dbReference type="NCBIfam" id="TIGR03244">
    <property type="entry name" value="arg_catab_AstA"/>
    <property type="match status" value="1"/>
</dbReference>
<dbReference type="OrthoDB" id="21121at2"/>
<dbReference type="Pfam" id="PF04958">
    <property type="entry name" value="AstA"/>
    <property type="match status" value="1"/>
</dbReference>
<dbReference type="STRING" id="197479.BFW38_13285"/>
<proteinExistence type="predicted"/>
<dbReference type="InterPro" id="IPR007041">
    <property type="entry name" value="Arg_succinylTrfase_AstA/AruG"/>
</dbReference>
<protein>
    <recommendedName>
        <fullName evidence="4">Arginine N-succinyltransferase</fullName>
        <ecNumber evidence="4">2.3.1.109</ecNumber>
    </recommendedName>
</protein>
<accession>A0A1E2VBY6</accession>
<gene>
    <name evidence="5" type="ORF">BFW38_13285</name>
</gene>
<dbReference type="Gene3D" id="2.40.40.20">
    <property type="match status" value="1"/>
</dbReference>
<keyword evidence="1" id="KW-0056">Arginine metabolism</keyword>
<dbReference type="NCBIfam" id="TIGR03243">
    <property type="entry name" value="arg_catab_AOST"/>
    <property type="match status" value="1"/>
</dbReference>
<dbReference type="RefSeq" id="WP_068999343.1">
    <property type="nucleotide sequence ID" value="NZ_MDTQ01000001.1"/>
</dbReference>
<keyword evidence="3" id="KW-0012">Acyltransferase</keyword>
<comment type="caution">
    <text evidence="5">The sequence shown here is derived from an EMBL/GenBank/DDBJ whole genome shotgun (WGS) entry which is preliminary data.</text>
</comment>
<name>A0A1E2VBY6_9GAMM</name>
<dbReference type="Proteomes" id="UP000094291">
    <property type="component" value="Unassembled WGS sequence"/>
</dbReference>
<dbReference type="InterPro" id="IPR017650">
    <property type="entry name" value="Arginine_N-succinylTrfase"/>
</dbReference>
<dbReference type="EMBL" id="MDTQ01000001">
    <property type="protein sequence ID" value="ODC04362.1"/>
    <property type="molecule type" value="Genomic_DNA"/>
</dbReference>
<organism evidence="5 6">
    <name type="scientific">Terasakiispira papahanaumokuakeensis</name>
    <dbReference type="NCBI Taxonomy" id="197479"/>
    <lineage>
        <taxon>Bacteria</taxon>
        <taxon>Pseudomonadati</taxon>
        <taxon>Pseudomonadota</taxon>
        <taxon>Gammaproteobacteria</taxon>
        <taxon>Oceanospirillales</taxon>
        <taxon>Terasakiispira</taxon>
    </lineage>
</organism>
<dbReference type="AlphaFoldDB" id="A0A1E2VBY6"/>
<evidence type="ECO:0000256" key="1">
    <source>
        <dbReference type="ARBA" id="ARBA00022503"/>
    </source>
</evidence>
<dbReference type="SUPFAM" id="SSF55729">
    <property type="entry name" value="Acyl-CoA N-acyltransferases (Nat)"/>
    <property type="match status" value="1"/>
</dbReference>
<evidence type="ECO:0000256" key="3">
    <source>
        <dbReference type="ARBA" id="ARBA00023315"/>
    </source>
</evidence>
<keyword evidence="2 5" id="KW-0808">Transferase</keyword>
<keyword evidence="6" id="KW-1185">Reference proteome</keyword>
<dbReference type="EC" id="2.3.1.109" evidence="4"/>
<evidence type="ECO:0000256" key="2">
    <source>
        <dbReference type="ARBA" id="ARBA00022679"/>
    </source>
</evidence>
<dbReference type="GO" id="GO:0006527">
    <property type="term" value="P:L-arginine catabolic process"/>
    <property type="evidence" value="ECO:0007669"/>
    <property type="project" value="UniProtKB-UniRule"/>
</dbReference>
<dbReference type="Gene3D" id="3.40.630.30">
    <property type="match status" value="1"/>
</dbReference>
<dbReference type="GO" id="GO:0008791">
    <property type="term" value="F:arginine N-succinyltransferase activity"/>
    <property type="evidence" value="ECO:0007669"/>
    <property type="project" value="UniProtKB-UniRule"/>
</dbReference>
<evidence type="ECO:0000313" key="5">
    <source>
        <dbReference type="EMBL" id="ODC04362.1"/>
    </source>
</evidence>
<sequence length="336" mass="37676">MRIRSITRQDLDALYRLAKATGPGFTSLPLDRDFLAGKIARAEASLAETAPEDALYFFVLEQDDGKIVGCCAIESTVGFDQPFYNYRVGKLTQASPQIGIRQQVDLLFISNDHTGDAEVCSLFLLPQARHARVGQLLSRARMLFLAQFADRFPSRVLAEMRGHFTDEGRSPFWEALGAHFFPMAFDEADYLTGQGKKGFIAELMPRYPIYTAFLPQSARDCIGQVHAHTRPALAMLEKEGFRYEGYIDIFDGGPTMECRIQDIRTVRESTLLPVELVDPPDDDETVFHGLAATTDLQQFRAIRTRYSPTAQAQPLTPDEARRLDIEEGAFVRAVVL</sequence>
<dbReference type="PANTHER" id="PTHR30420">
    <property type="entry name" value="N-SUCCINYLARGININE DIHYDROLASE"/>
    <property type="match status" value="1"/>
</dbReference>
<dbReference type="PANTHER" id="PTHR30420:SF1">
    <property type="entry name" value="ARGININE N-SUCCINYLTRANSFERASE"/>
    <property type="match status" value="1"/>
</dbReference>
<reference evidence="5 6" key="1">
    <citation type="submission" date="2016-08" db="EMBL/GenBank/DDBJ databases">
        <authorList>
            <person name="Seilhamer J.J."/>
        </authorList>
    </citation>
    <scope>NUCLEOTIDE SEQUENCE [LARGE SCALE GENOMIC DNA]</scope>
    <source>
        <strain evidence="5 6">PH27A</strain>
    </source>
</reference>
<evidence type="ECO:0000313" key="6">
    <source>
        <dbReference type="Proteomes" id="UP000094291"/>
    </source>
</evidence>
<dbReference type="InterPro" id="IPR016181">
    <property type="entry name" value="Acyl_CoA_acyltransferase"/>
</dbReference>
<evidence type="ECO:0000256" key="4">
    <source>
        <dbReference type="NCBIfam" id="TIGR03244"/>
    </source>
</evidence>